<dbReference type="EMBL" id="JACXVP010000007">
    <property type="protein sequence ID" value="KAG5595607.1"/>
    <property type="molecule type" value="Genomic_DNA"/>
</dbReference>
<feature type="non-terminal residue" evidence="1">
    <location>
        <position position="1"/>
    </location>
</feature>
<evidence type="ECO:0000313" key="2">
    <source>
        <dbReference type="Proteomes" id="UP000824120"/>
    </source>
</evidence>
<comment type="caution">
    <text evidence="1">The sequence shown here is derived from an EMBL/GenBank/DDBJ whole genome shotgun (WGS) entry which is preliminary data.</text>
</comment>
<keyword evidence="2" id="KW-1185">Reference proteome</keyword>
<organism evidence="1 2">
    <name type="scientific">Solanum commersonii</name>
    <name type="common">Commerson's wild potato</name>
    <name type="synonym">Commerson's nightshade</name>
    <dbReference type="NCBI Taxonomy" id="4109"/>
    <lineage>
        <taxon>Eukaryota</taxon>
        <taxon>Viridiplantae</taxon>
        <taxon>Streptophyta</taxon>
        <taxon>Embryophyta</taxon>
        <taxon>Tracheophyta</taxon>
        <taxon>Spermatophyta</taxon>
        <taxon>Magnoliopsida</taxon>
        <taxon>eudicotyledons</taxon>
        <taxon>Gunneridae</taxon>
        <taxon>Pentapetalae</taxon>
        <taxon>asterids</taxon>
        <taxon>lamiids</taxon>
        <taxon>Solanales</taxon>
        <taxon>Solanaceae</taxon>
        <taxon>Solanoideae</taxon>
        <taxon>Solaneae</taxon>
        <taxon>Solanum</taxon>
    </lineage>
</organism>
<sequence length="66" mass="7743">MVRSTLSYWELCYRANNSHVLKMQVAQSESSLYSAQDVKRKTKIVWTCVEEKGRYYSEVVRKAGYS</sequence>
<dbReference type="Proteomes" id="UP000824120">
    <property type="component" value="Chromosome 7"/>
</dbReference>
<name>A0A9J5Y6T3_SOLCO</name>
<dbReference type="AlphaFoldDB" id="A0A9J5Y6T3"/>
<evidence type="ECO:0000313" key="1">
    <source>
        <dbReference type="EMBL" id="KAG5595607.1"/>
    </source>
</evidence>
<proteinExistence type="predicted"/>
<reference evidence="1 2" key="1">
    <citation type="submission" date="2020-09" db="EMBL/GenBank/DDBJ databases">
        <title>De no assembly of potato wild relative species, Solanum commersonii.</title>
        <authorList>
            <person name="Cho K."/>
        </authorList>
    </citation>
    <scope>NUCLEOTIDE SEQUENCE [LARGE SCALE GENOMIC DNA]</scope>
    <source>
        <strain evidence="1">LZ3.2</strain>
        <tissue evidence="1">Leaf</tissue>
    </source>
</reference>
<protein>
    <submittedName>
        <fullName evidence="1">Uncharacterized protein</fullName>
    </submittedName>
</protein>
<gene>
    <name evidence="1" type="ORF">H5410_036839</name>
</gene>
<accession>A0A9J5Y6T3</accession>